<evidence type="ECO:0008006" key="9">
    <source>
        <dbReference type="Google" id="ProtNLM"/>
    </source>
</evidence>
<dbReference type="InterPro" id="IPR021868">
    <property type="entry name" value="Alpha_2_Macroglob_MG3"/>
</dbReference>
<dbReference type="SMART" id="SM01359">
    <property type="entry name" value="A2M_N_2"/>
    <property type="match status" value="1"/>
</dbReference>
<evidence type="ECO:0000256" key="3">
    <source>
        <dbReference type="SAM" id="MobiDB-lite"/>
    </source>
</evidence>
<dbReference type="Gene3D" id="2.60.40.1930">
    <property type="match status" value="1"/>
</dbReference>
<dbReference type="PROSITE" id="PS51257">
    <property type="entry name" value="PROKAR_LIPOPROTEIN"/>
    <property type="match status" value="1"/>
</dbReference>
<dbReference type="RefSeq" id="WP_169350641.1">
    <property type="nucleotide sequence ID" value="NZ_JABBJJ010000324.1"/>
</dbReference>
<keyword evidence="8" id="KW-1185">Reference proteome</keyword>
<feature type="compositionally biased region" description="Acidic residues" evidence="3">
    <location>
        <begin position="69"/>
        <end position="81"/>
    </location>
</feature>
<feature type="chain" id="PRO_5032935684" description="Alpha-2-macroglobulin" evidence="4">
    <location>
        <begin position="21"/>
        <end position="1906"/>
    </location>
</feature>
<comment type="similarity">
    <text evidence="1">Belongs to the protease inhibitor I39 (alpha-2-macroglobulin) family. Bacterial alpha-2-macroglobulin subfamily.</text>
</comment>
<dbReference type="PANTHER" id="PTHR40094">
    <property type="entry name" value="ALPHA-2-MACROGLOBULIN HOMOLOG"/>
    <property type="match status" value="1"/>
</dbReference>
<proteinExistence type="inferred from homology"/>
<dbReference type="Pfam" id="PF17972">
    <property type="entry name" value="bMG5"/>
    <property type="match status" value="1"/>
</dbReference>
<name>A0A848LU29_9BACT</name>
<dbReference type="PANTHER" id="PTHR40094:SF1">
    <property type="entry name" value="UBIQUITIN DOMAIN-CONTAINING PROTEIN"/>
    <property type="match status" value="1"/>
</dbReference>
<feature type="compositionally biased region" description="Low complexity" evidence="3">
    <location>
        <begin position="26"/>
        <end position="52"/>
    </location>
</feature>
<protein>
    <recommendedName>
        <fullName evidence="9">Alpha-2-macroglobulin</fullName>
    </recommendedName>
</protein>
<gene>
    <name evidence="7" type="ORF">HG543_42390</name>
</gene>
<evidence type="ECO:0000313" key="8">
    <source>
        <dbReference type="Proteomes" id="UP000518300"/>
    </source>
</evidence>
<dbReference type="InterPro" id="IPR001599">
    <property type="entry name" value="Macroglobln_a2"/>
</dbReference>
<organism evidence="7 8">
    <name type="scientific">Pyxidicoccus fallax</name>
    <dbReference type="NCBI Taxonomy" id="394095"/>
    <lineage>
        <taxon>Bacteria</taxon>
        <taxon>Pseudomonadati</taxon>
        <taxon>Myxococcota</taxon>
        <taxon>Myxococcia</taxon>
        <taxon>Myxococcales</taxon>
        <taxon>Cystobacterineae</taxon>
        <taxon>Myxococcaceae</taxon>
        <taxon>Pyxidicoccus</taxon>
    </lineage>
</organism>
<evidence type="ECO:0000259" key="5">
    <source>
        <dbReference type="SMART" id="SM01359"/>
    </source>
</evidence>
<dbReference type="InterPro" id="IPR041203">
    <property type="entry name" value="Bact_A2M_MG5"/>
</dbReference>
<dbReference type="Proteomes" id="UP000518300">
    <property type="component" value="Unassembled WGS sequence"/>
</dbReference>
<dbReference type="Gene3D" id="2.60.40.3710">
    <property type="match status" value="1"/>
</dbReference>
<dbReference type="GO" id="GO:0004866">
    <property type="term" value="F:endopeptidase inhibitor activity"/>
    <property type="evidence" value="ECO:0007669"/>
    <property type="project" value="InterPro"/>
</dbReference>
<dbReference type="SMART" id="SM01360">
    <property type="entry name" value="A2M"/>
    <property type="match status" value="1"/>
</dbReference>
<dbReference type="SUPFAM" id="SSF48239">
    <property type="entry name" value="Terpenoid cyclases/Protein prenyltransferases"/>
    <property type="match status" value="1"/>
</dbReference>
<reference evidence="7 8" key="1">
    <citation type="submission" date="2020-04" db="EMBL/GenBank/DDBJ databases">
        <title>Draft genome of Pyxidicoccus fallax type strain.</title>
        <authorList>
            <person name="Whitworth D.E."/>
        </authorList>
    </citation>
    <scope>NUCLEOTIDE SEQUENCE [LARGE SCALE GENOMIC DNA]</scope>
    <source>
        <strain evidence="7 8">DSM 14698</strain>
    </source>
</reference>
<dbReference type="Pfam" id="PF11974">
    <property type="entry name" value="bMG3"/>
    <property type="match status" value="1"/>
</dbReference>
<dbReference type="InterPro" id="IPR041246">
    <property type="entry name" value="Bact_MG10"/>
</dbReference>
<evidence type="ECO:0000313" key="7">
    <source>
        <dbReference type="EMBL" id="NMO21455.1"/>
    </source>
</evidence>
<feature type="domain" description="Alpha-2-macroglobulin" evidence="6">
    <location>
        <begin position="1206"/>
        <end position="1296"/>
    </location>
</feature>
<dbReference type="InterPro" id="IPR008930">
    <property type="entry name" value="Terpenoid_cyclase/PrenylTrfase"/>
</dbReference>
<dbReference type="InterPro" id="IPR051802">
    <property type="entry name" value="YfhM-like"/>
</dbReference>
<feature type="domain" description="Alpha-2-macroglobulin bait region" evidence="5">
    <location>
        <begin position="986"/>
        <end position="1140"/>
    </location>
</feature>
<dbReference type="Pfam" id="PF00207">
    <property type="entry name" value="A2M"/>
    <property type="match status" value="1"/>
</dbReference>
<dbReference type="InterPro" id="IPR047565">
    <property type="entry name" value="Alpha-macroglob_thiol-ester_cl"/>
</dbReference>
<feature type="signal peptide" evidence="4">
    <location>
        <begin position="1"/>
        <end position="20"/>
    </location>
</feature>
<evidence type="ECO:0000256" key="2">
    <source>
        <dbReference type="ARBA" id="ARBA00022729"/>
    </source>
</evidence>
<feature type="region of interest" description="Disordered" evidence="3">
    <location>
        <begin position="26"/>
        <end position="81"/>
    </location>
</feature>
<sequence length="1906" mass="204725">MSSPRLHPVLGWVLTTLVFAACQRTTEPASTTPPGSPGNTPAPQVAESVAPVSLPPPVEPPPLPSPEPEPTEPEPTEAEDAEDFTVLRGPCEKAGCELVLTFSVPVEAKSVAVTLEPPQQGTWSWRSPTEHVFTPSPGALGWGHPVTVRVEKATAADDAGTVLASPWEDSFQVPFFQVAGKVAAWPVLPGRPRFIAFLNDFTHEVGNGPLLALYDQPVSPKALGKHFKAEDSDGKSLPVKVTAVAEGEAPSSVTVDPKHVLALRFPRPPAHGGTVRLVYPTFSDTAAKEPADEMQTLTVNRRLTLDGQSLSTGEDPQRAPLAAEWMLTFNNPVDADELRAHFTVEPAPESLDVSGWGREARVTMRLTPGQKYRASLTPGLEDVLGNPLEGGPTWTFKAQDLPPLLQLPARHLTLELPGARLPFQGRNLASVKAQARRITAPDAFVKAYTMERQASCEDYGAPMGPARDVGAPRPKALNALEPLEVSLESGKPGLYCLELNATGRGSEAGQEPSRDAVLLQLSGLGLTAKVHEGGILVWLTRLSDATPVAQGQVVLLDEAGAKLASAETGADGVALLRAPGVATASGLERRVFLSARKDEDRLIAEVDEERMSSAWQFGLTGEVKGAERLASLVFTDRGVYRPEETVHIKALVKDAGRLPKRQREVQVRVQDPRGQGVLDTTLTLDTFGAADVDLKLKTGAAVGEYSLRLTHGERSAGHTFRVEEYRVPTFEVKVSSAAKEWPLGADVEAVVEARYLHGGELSGREVRYQVWKAREPFAPAGFAQYAFGLPEDGSGTTLVTSADERLDGQGRARVQFKADHPSYAGPQRYTVEASVTDVDRQAYAGRLSRVVHPAAFYVGVLPPAQAVVRAGQVLEVPVIALKPDGSVQEGVKVRAQLERVDTHTYARVSGGHAQLVNREEKVEAGQCLVTTEKTAVTCRLTVPGAGAYQVRAWAQDTAQRLVQAGFRVSASGDNTVAWPRFDQDRIQVVADKARYLPGETAKLVVQTPFPEARGLLTVERGGVLEHRLFEIHGDTPTLEIPLTDAHVPNVFVSVVLLRGRIHTEKDATGFETGAPAFKLGYVQLHVEPTNQRLAVAVAPEKPVARPGGTVRVDVTVRDSAGRPASGQATVMVVDEAVLGLTGYRTPDPVPALYAARPLGVRTAESRLDLPHARRQRHEALFPGGDGGEGFALGDFPADLRTLFQSTAYWNPRVAVGADGKASVSVKLPDNLTRYRVMAVVVDEAGRAGSAEGALVVKKPLMLQPVLPRFAYPGDTLRVEALAFNGQAEAGPVQLTASFDGLELQKGTVLTPPAQTVKPGESASFSFPVKVASRGPAKVRFAARMGEATDSVEVTLPVLNPGSRRVLVSSAQVSGEQRLELALPADRQPGSVELEVTVSGTALSELKDAVGYLMDYPNGCIEQTTSTAYPLVVLKDLLPEMGVTVNEADLKKFSEAGIKRILSFQTTAGGLSYWPGGTEPHAFATAFGLTALIEGKQRGYDVPDEALKRMGDYLELRLRDGNITESIPHGGMADADTRAYFVMTLGRLGRPQPAYVSTLWREKAKLTPFGMAFLAVAVSEMKGQDQSLLQPILAEVEAAAKKSEQEAWFDGKPHGGWSMDSPLRTHATSLLAFASGGGAAAGMGNKLLTGLLKRQRYGMWGNTQENVFGIMGVARMARSMNTGSAPRMSLTLDGRPVKDGDLEVVSQRVRRLRRTEADLGLKAGEAHTHAVALTNRGPGPALLRVRAQYEAELNEKNRAAREDGFRVERTYETLTGEPVDVKAIPLGSLVRVRLKVRADSHQNYVAIDDKLPAGLEPMNTNLATTEKVSQGPLTQALQRGLASLSYSEMRDHRVAFFVDDMNAGEYEFSYVARATTPGTFLRPAAGAEAMYAPEVAGATVIDEVTVR</sequence>
<dbReference type="Pfam" id="PF17973">
    <property type="entry name" value="bMG10"/>
    <property type="match status" value="1"/>
</dbReference>
<evidence type="ECO:0000259" key="6">
    <source>
        <dbReference type="SMART" id="SM01360"/>
    </source>
</evidence>
<dbReference type="Pfam" id="PF07703">
    <property type="entry name" value="A2M_BRD"/>
    <property type="match status" value="1"/>
</dbReference>
<dbReference type="Gene3D" id="1.50.10.20">
    <property type="match status" value="1"/>
</dbReference>
<dbReference type="InterPro" id="IPR011625">
    <property type="entry name" value="A2M_N_BRD"/>
</dbReference>
<dbReference type="SMART" id="SM01419">
    <property type="entry name" value="Thiol-ester_cl"/>
    <property type="match status" value="1"/>
</dbReference>
<evidence type="ECO:0000256" key="1">
    <source>
        <dbReference type="ARBA" id="ARBA00010556"/>
    </source>
</evidence>
<comment type="caution">
    <text evidence="7">The sequence shown here is derived from an EMBL/GenBank/DDBJ whole genome shotgun (WGS) entry which is preliminary data.</text>
</comment>
<evidence type="ECO:0000256" key="4">
    <source>
        <dbReference type="SAM" id="SignalP"/>
    </source>
</evidence>
<accession>A0A848LU29</accession>
<dbReference type="Pfam" id="PF01835">
    <property type="entry name" value="MG2"/>
    <property type="match status" value="1"/>
</dbReference>
<dbReference type="EMBL" id="JABBJJ010000324">
    <property type="protein sequence ID" value="NMO21455.1"/>
    <property type="molecule type" value="Genomic_DNA"/>
</dbReference>
<dbReference type="InterPro" id="IPR002890">
    <property type="entry name" value="MG2"/>
</dbReference>
<dbReference type="CDD" id="cd02891">
    <property type="entry name" value="A2M_like"/>
    <property type="match status" value="1"/>
</dbReference>
<feature type="compositionally biased region" description="Pro residues" evidence="3">
    <location>
        <begin position="53"/>
        <end position="68"/>
    </location>
</feature>
<keyword evidence="2 4" id="KW-0732">Signal</keyword>